<dbReference type="EMBL" id="RXOF01000016">
    <property type="protein sequence ID" value="RTQ46306.1"/>
    <property type="molecule type" value="Genomic_DNA"/>
</dbReference>
<evidence type="ECO:0000256" key="1">
    <source>
        <dbReference type="SAM" id="SignalP"/>
    </source>
</evidence>
<reference evidence="3 4" key="1">
    <citation type="submission" date="2018-12" db="EMBL/GenBank/DDBJ databases">
        <title>Hymenobacter gummosus sp. nov., isolated from a spring.</title>
        <authorList>
            <person name="Nie L."/>
        </authorList>
    </citation>
    <scope>NUCLEOTIDE SEQUENCE [LARGE SCALE GENOMIC DNA]</scope>
    <source>
        <strain evidence="3 4">KCTC 52166</strain>
    </source>
</reference>
<dbReference type="InterPro" id="IPR006311">
    <property type="entry name" value="TAT_signal"/>
</dbReference>
<dbReference type="OrthoDB" id="1423961at2"/>
<sequence length="186" mass="20199">MKRRRFLQTSLAALPLAAPAALAAPPERNGKGFKAAAGEGRFHGHIQLKGVNQNVLDVKVSGKDTGGDLAIFEQTSLSPGRGTPLHVHLGQDEIFYVLDGEYAFQVGDDKYRLKTGDSIFLPRHVPHAWTQVSPRGRMTVIMQPAGKLEEFFVALAALKAEPTQPELAQLFAAHEMKVVGPPLKVD</sequence>
<dbReference type="PANTHER" id="PTHR36440">
    <property type="entry name" value="PUTATIVE (AFU_ORTHOLOGUE AFUA_8G07350)-RELATED"/>
    <property type="match status" value="1"/>
</dbReference>
<protein>
    <submittedName>
        <fullName evidence="3">Cupin domain-containing protein</fullName>
    </submittedName>
</protein>
<comment type="caution">
    <text evidence="3">The sequence shown here is derived from an EMBL/GenBank/DDBJ whole genome shotgun (WGS) entry which is preliminary data.</text>
</comment>
<gene>
    <name evidence="3" type="ORF">EJV47_22540</name>
</gene>
<accession>A0A431TX59</accession>
<feature type="signal peptide" evidence="1">
    <location>
        <begin position="1"/>
        <end position="23"/>
    </location>
</feature>
<keyword evidence="1" id="KW-0732">Signal</keyword>
<dbReference type="Gene3D" id="2.60.120.10">
    <property type="entry name" value="Jelly Rolls"/>
    <property type="match status" value="1"/>
</dbReference>
<dbReference type="SUPFAM" id="SSF51182">
    <property type="entry name" value="RmlC-like cupins"/>
    <property type="match status" value="1"/>
</dbReference>
<proteinExistence type="predicted"/>
<dbReference type="RefSeq" id="WP_126695470.1">
    <property type="nucleotide sequence ID" value="NZ_RXOF01000016.1"/>
</dbReference>
<evidence type="ECO:0000313" key="3">
    <source>
        <dbReference type="EMBL" id="RTQ46306.1"/>
    </source>
</evidence>
<evidence type="ECO:0000313" key="4">
    <source>
        <dbReference type="Proteomes" id="UP000282184"/>
    </source>
</evidence>
<dbReference type="InterPro" id="IPR011051">
    <property type="entry name" value="RmlC_Cupin_sf"/>
</dbReference>
<dbReference type="PROSITE" id="PS51318">
    <property type="entry name" value="TAT"/>
    <property type="match status" value="1"/>
</dbReference>
<dbReference type="PANTHER" id="PTHR36440:SF1">
    <property type="entry name" value="PUTATIVE (AFU_ORTHOLOGUE AFUA_8G07350)-RELATED"/>
    <property type="match status" value="1"/>
</dbReference>
<feature type="chain" id="PRO_5019235685" evidence="1">
    <location>
        <begin position="24"/>
        <end position="186"/>
    </location>
</feature>
<name>A0A431TX59_9BACT</name>
<organism evidence="3 4">
    <name type="scientific">Hymenobacter gummosus</name>
    <dbReference type="NCBI Taxonomy" id="1776032"/>
    <lineage>
        <taxon>Bacteria</taxon>
        <taxon>Pseudomonadati</taxon>
        <taxon>Bacteroidota</taxon>
        <taxon>Cytophagia</taxon>
        <taxon>Cytophagales</taxon>
        <taxon>Hymenobacteraceae</taxon>
        <taxon>Hymenobacter</taxon>
    </lineage>
</organism>
<keyword evidence="4" id="KW-1185">Reference proteome</keyword>
<dbReference type="Proteomes" id="UP000282184">
    <property type="component" value="Unassembled WGS sequence"/>
</dbReference>
<dbReference type="AlphaFoldDB" id="A0A431TX59"/>
<feature type="domain" description="Cupin type-2" evidence="2">
    <location>
        <begin position="77"/>
        <end position="135"/>
    </location>
</feature>
<evidence type="ECO:0000259" key="2">
    <source>
        <dbReference type="Pfam" id="PF07883"/>
    </source>
</evidence>
<dbReference type="InterPro" id="IPR013096">
    <property type="entry name" value="Cupin_2"/>
</dbReference>
<dbReference type="InterPro" id="IPR014710">
    <property type="entry name" value="RmlC-like_jellyroll"/>
</dbReference>
<dbReference type="InterPro" id="IPR053146">
    <property type="entry name" value="QDO-like"/>
</dbReference>
<dbReference type="Pfam" id="PF07883">
    <property type="entry name" value="Cupin_2"/>
    <property type="match status" value="1"/>
</dbReference>